<keyword evidence="4" id="KW-0808">Transferase</keyword>
<dbReference type="InterPro" id="IPR045089">
    <property type="entry name" value="PGGT1B-like"/>
</dbReference>
<dbReference type="Gene3D" id="1.50.10.20">
    <property type="match status" value="1"/>
</dbReference>
<evidence type="ECO:0000313" key="9">
    <source>
        <dbReference type="EMBL" id="SCV00807.1"/>
    </source>
</evidence>
<dbReference type="GO" id="GO:0004662">
    <property type="term" value="F:CAAX-protein geranylgeranyltransferase activity"/>
    <property type="evidence" value="ECO:0007669"/>
    <property type="project" value="TreeGrafter"/>
</dbReference>
<keyword evidence="6" id="KW-0677">Repeat</keyword>
<name>A0A1G4K9J4_9SACH</name>
<reference evidence="10" key="1">
    <citation type="submission" date="2016-03" db="EMBL/GenBank/DDBJ databases">
        <authorList>
            <person name="Devillers Hugo."/>
        </authorList>
    </citation>
    <scope>NUCLEOTIDE SEQUENCE [LARGE SCALE GENOMIC DNA]</scope>
</reference>
<keyword evidence="10" id="KW-1185">Reference proteome</keyword>
<evidence type="ECO:0000256" key="7">
    <source>
        <dbReference type="ARBA" id="ARBA00022833"/>
    </source>
</evidence>
<gene>
    <name evidence="9" type="ORF">LAME_0G12112G</name>
</gene>
<evidence type="ECO:0000256" key="5">
    <source>
        <dbReference type="ARBA" id="ARBA00022723"/>
    </source>
</evidence>
<evidence type="ECO:0000256" key="4">
    <source>
        <dbReference type="ARBA" id="ARBA00022679"/>
    </source>
</evidence>
<evidence type="ECO:0000313" key="10">
    <source>
        <dbReference type="Proteomes" id="UP000191144"/>
    </source>
</evidence>
<dbReference type="InterPro" id="IPR001330">
    <property type="entry name" value="Prenyltrans"/>
</dbReference>
<evidence type="ECO:0000256" key="1">
    <source>
        <dbReference type="ARBA" id="ARBA00001947"/>
    </source>
</evidence>
<evidence type="ECO:0000256" key="2">
    <source>
        <dbReference type="ARBA" id="ARBA00010497"/>
    </source>
</evidence>
<comment type="similarity">
    <text evidence="2">Belongs to the protein prenyltransferase subunit beta family.</text>
</comment>
<dbReference type="PANTHER" id="PTHR11774">
    <property type="entry name" value="GERANYLGERANYL TRANSFERASE TYPE BETA SUBUNIT"/>
    <property type="match status" value="1"/>
</dbReference>
<evidence type="ECO:0000259" key="8">
    <source>
        <dbReference type="Pfam" id="PF00432"/>
    </source>
</evidence>
<dbReference type="AlphaFoldDB" id="A0A1G4K9J4"/>
<dbReference type="Pfam" id="PF00432">
    <property type="entry name" value="Prenyltrans"/>
    <property type="match status" value="1"/>
</dbReference>
<keyword evidence="7" id="KW-0862">Zinc</keyword>
<dbReference type="OrthoDB" id="24893at2759"/>
<dbReference type="SUPFAM" id="SSF48239">
    <property type="entry name" value="Terpenoid cyclases/Protein prenyltransferases"/>
    <property type="match status" value="1"/>
</dbReference>
<feature type="domain" description="Prenyltransferase alpha-alpha toroid" evidence="8">
    <location>
        <begin position="11"/>
        <end position="355"/>
    </location>
</feature>
<organism evidence="9 10">
    <name type="scientific">Lachancea meyersii CBS 8951</name>
    <dbReference type="NCBI Taxonomy" id="1266667"/>
    <lineage>
        <taxon>Eukaryota</taxon>
        <taxon>Fungi</taxon>
        <taxon>Dikarya</taxon>
        <taxon>Ascomycota</taxon>
        <taxon>Saccharomycotina</taxon>
        <taxon>Saccharomycetes</taxon>
        <taxon>Saccharomycetales</taxon>
        <taxon>Saccharomycetaceae</taxon>
        <taxon>Lachancea</taxon>
    </lineage>
</organism>
<dbReference type="Proteomes" id="UP000191144">
    <property type="component" value="Chromosome G"/>
</dbReference>
<protein>
    <submittedName>
        <fullName evidence="9">LAME_0G12112g1_1</fullName>
    </submittedName>
</protein>
<accession>A0A1G4K9J4</accession>
<dbReference type="GO" id="GO:0046872">
    <property type="term" value="F:metal ion binding"/>
    <property type="evidence" value="ECO:0007669"/>
    <property type="project" value="UniProtKB-KW"/>
</dbReference>
<sequence length="376" mass="41922">MALASIAAERLARQKHQKYFERHLLILPSKYQDNEPNKLAIVTYALIGLSILGVDTSKKYQGSIAWLLEHQRHVSYEECSIAGFIPSLSTNIEEAPSLSLMSTLFGLWGLICLGARDSSVFKDIDLQGIGQFVSKCQCDNGSFVSNFDVLPSSEIHRSCIDPTDLRYSYAAVTILHLIGCRKSEDFSRYISIENLIEFIKTQTGVNGGFGQYNEAHAGLTSCALSILDMLNDQWDCLSARFFEQTAEWLLQRQVSNQGAMTLMIDKNECYDPEDQGGFQGRENKFADTCYGFWCLNSLSILQAHTDVKFDCGNALSDYLLDSTQNKLLGGFAKNNEDDPDLYHSCLGLAALSLNADEFNGTLFLPRQLSENFLVPS</sequence>
<evidence type="ECO:0000256" key="6">
    <source>
        <dbReference type="ARBA" id="ARBA00022737"/>
    </source>
</evidence>
<dbReference type="PANTHER" id="PTHR11774:SF4">
    <property type="entry name" value="GERANYLGERANYL TRANSFERASE TYPE-1 SUBUNIT BETA"/>
    <property type="match status" value="1"/>
</dbReference>
<dbReference type="GO" id="GO:0005953">
    <property type="term" value="C:CAAX-protein geranylgeranyltransferase complex"/>
    <property type="evidence" value="ECO:0007669"/>
    <property type="project" value="TreeGrafter"/>
</dbReference>
<dbReference type="EMBL" id="LT598484">
    <property type="protein sequence ID" value="SCV00807.1"/>
    <property type="molecule type" value="Genomic_DNA"/>
</dbReference>
<comment type="cofactor">
    <cofactor evidence="1">
        <name>Zn(2+)</name>
        <dbReference type="ChEBI" id="CHEBI:29105"/>
    </cofactor>
</comment>
<keyword evidence="5" id="KW-0479">Metal-binding</keyword>
<dbReference type="InterPro" id="IPR008930">
    <property type="entry name" value="Terpenoid_cyclase/PrenylTrfase"/>
</dbReference>
<evidence type="ECO:0000256" key="3">
    <source>
        <dbReference type="ARBA" id="ARBA00022602"/>
    </source>
</evidence>
<proteinExistence type="inferred from homology"/>
<keyword evidence="3" id="KW-0637">Prenyltransferase</keyword>